<protein>
    <submittedName>
        <fullName evidence="2">Uncharacterized protein</fullName>
    </submittedName>
</protein>
<feature type="compositionally biased region" description="Pro residues" evidence="1">
    <location>
        <begin position="96"/>
        <end position="115"/>
    </location>
</feature>
<feature type="compositionally biased region" description="Low complexity" evidence="1">
    <location>
        <begin position="68"/>
        <end position="82"/>
    </location>
</feature>
<reference evidence="2" key="1">
    <citation type="submission" date="2014-09" db="EMBL/GenBank/DDBJ databases">
        <authorList>
            <person name="Magalhaes I.L.F."/>
            <person name="Oliveira U."/>
            <person name="Santos F.R."/>
            <person name="Vidigal T.H.D.A."/>
            <person name="Brescovit A.D."/>
            <person name="Santos A.J."/>
        </authorList>
    </citation>
    <scope>NUCLEOTIDE SEQUENCE</scope>
    <source>
        <tissue evidence="2">Shoot tissue taken approximately 20 cm above the soil surface</tissue>
    </source>
</reference>
<dbReference type="EMBL" id="GBRH01218933">
    <property type="protein sequence ID" value="JAD78962.1"/>
    <property type="molecule type" value="Transcribed_RNA"/>
</dbReference>
<feature type="region of interest" description="Disordered" evidence="1">
    <location>
        <begin position="62"/>
        <end position="122"/>
    </location>
</feature>
<dbReference type="AlphaFoldDB" id="A0A0A9D5F0"/>
<evidence type="ECO:0000256" key="1">
    <source>
        <dbReference type="SAM" id="MobiDB-lite"/>
    </source>
</evidence>
<accession>A0A0A9D5F0</accession>
<organism evidence="2">
    <name type="scientific">Arundo donax</name>
    <name type="common">Giant reed</name>
    <name type="synonym">Donax arundinaceus</name>
    <dbReference type="NCBI Taxonomy" id="35708"/>
    <lineage>
        <taxon>Eukaryota</taxon>
        <taxon>Viridiplantae</taxon>
        <taxon>Streptophyta</taxon>
        <taxon>Embryophyta</taxon>
        <taxon>Tracheophyta</taxon>
        <taxon>Spermatophyta</taxon>
        <taxon>Magnoliopsida</taxon>
        <taxon>Liliopsida</taxon>
        <taxon>Poales</taxon>
        <taxon>Poaceae</taxon>
        <taxon>PACMAD clade</taxon>
        <taxon>Arundinoideae</taxon>
        <taxon>Arundineae</taxon>
        <taxon>Arundo</taxon>
    </lineage>
</organism>
<sequence length="122" mass="14388">MLCHLHGSWSFPWHQQAHYSVFPYHNVLRRYPVLYFLFQGLHLHSFLPVYWIRLQHVQNRQNQPIPPLDQQQQEQLHLQLGQASSPPHSAHLQLPLAPPPGHRLLRSPPPRPPLPRLRALLQ</sequence>
<reference evidence="2" key="2">
    <citation type="journal article" date="2015" name="Data Brief">
        <title>Shoot transcriptome of the giant reed, Arundo donax.</title>
        <authorList>
            <person name="Barrero R.A."/>
            <person name="Guerrero F.D."/>
            <person name="Moolhuijzen P."/>
            <person name="Goolsby J.A."/>
            <person name="Tidwell J."/>
            <person name="Bellgard S.E."/>
            <person name="Bellgard M.I."/>
        </authorList>
    </citation>
    <scope>NUCLEOTIDE SEQUENCE</scope>
    <source>
        <tissue evidence="2">Shoot tissue taken approximately 20 cm above the soil surface</tissue>
    </source>
</reference>
<evidence type="ECO:0000313" key="2">
    <source>
        <dbReference type="EMBL" id="JAD78962.1"/>
    </source>
</evidence>
<proteinExistence type="predicted"/>
<name>A0A0A9D5F0_ARUDO</name>